<dbReference type="AlphaFoldDB" id="A0A2D0A4K0"/>
<feature type="transmembrane region" description="Helical" evidence="3">
    <location>
        <begin position="235"/>
        <end position="258"/>
    </location>
</feature>
<evidence type="ECO:0000313" key="5">
    <source>
        <dbReference type="EMBL" id="OWK27827.1"/>
    </source>
</evidence>
<keyword evidence="3" id="KW-1133">Transmembrane helix</keyword>
<keyword evidence="6" id="KW-1185">Reference proteome</keyword>
<dbReference type="GO" id="GO:0000271">
    <property type="term" value="P:polysaccharide biosynthetic process"/>
    <property type="evidence" value="ECO:0007669"/>
    <property type="project" value="UniProtKB-KW"/>
</dbReference>
<dbReference type="PANTHER" id="PTHR30576:SF0">
    <property type="entry name" value="UNDECAPRENYL-PHOSPHATE N-ACETYLGALACTOSAMINYL 1-PHOSPHATE TRANSFERASE-RELATED"/>
    <property type="match status" value="1"/>
</dbReference>
<accession>A0A2D0A4K0</accession>
<comment type="similarity">
    <text evidence="1">Belongs to the bacterial sugar transferase family.</text>
</comment>
<dbReference type="InterPro" id="IPR003362">
    <property type="entry name" value="Bact_transf"/>
</dbReference>
<dbReference type="EC" id="2.7.8.40" evidence="5"/>
<evidence type="ECO:0000259" key="4">
    <source>
        <dbReference type="Pfam" id="PF02397"/>
    </source>
</evidence>
<dbReference type="EMBL" id="NBBI01000009">
    <property type="protein sequence ID" value="OWK27827.1"/>
    <property type="molecule type" value="Genomic_DNA"/>
</dbReference>
<keyword evidence="5" id="KW-0808">Transferase</keyword>
<feature type="transmembrane region" description="Helical" evidence="3">
    <location>
        <begin position="78"/>
        <end position="97"/>
    </location>
</feature>
<feature type="transmembrane region" description="Helical" evidence="3">
    <location>
        <begin position="104"/>
        <end position="123"/>
    </location>
</feature>
<keyword evidence="2" id="KW-0270">Exopolysaccharide synthesis</keyword>
<dbReference type="GO" id="GO:0016780">
    <property type="term" value="F:phosphotransferase activity, for other substituted phosphate groups"/>
    <property type="evidence" value="ECO:0007669"/>
    <property type="project" value="TreeGrafter"/>
</dbReference>
<dbReference type="OrthoDB" id="9808602at2"/>
<feature type="domain" description="Bacterial sugar transferase" evidence="4">
    <location>
        <begin position="230"/>
        <end position="416"/>
    </location>
</feature>
<evidence type="ECO:0000256" key="3">
    <source>
        <dbReference type="SAM" id="Phobius"/>
    </source>
</evidence>
<evidence type="ECO:0000256" key="2">
    <source>
        <dbReference type="ARBA" id="ARBA00023169"/>
    </source>
</evidence>
<feature type="transmembrane region" description="Helical" evidence="3">
    <location>
        <begin position="45"/>
        <end position="66"/>
    </location>
</feature>
<organism evidence="5 6">
    <name type="scientific">Sphingomonas dokdonensis</name>
    <dbReference type="NCBI Taxonomy" id="344880"/>
    <lineage>
        <taxon>Bacteria</taxon>
        <taxon>Pseudomonadati</taxon>
        <taxon>Pseudomonadota</taxon>
        <taxon>Alphaproteobacteria</taxon>
        <taxon>Sphingomonadales</taxon>
        <taxon>Sphingomonadaceae</taxon>
        <taxon>Sphingomonas</taxon>
    </lineage>
</organism>
<gene>
    <name evidence="5" type="primary">wecA_2</name>
    <name evidence="5" type="ORF">SPDO_30670</name>
</gene>
<comment type="caution">
    <text evidence="5">The sequence shown here is derived from an EMBL/GenBank/DDBJ whole genome shotgun (WGS) entry which is preliminary data.</text>
</comment>
<protein>
    <submittedName>
        <fullName evidence="5">UDP-N-acetylgalactosamine-undecaprenyl-phosphate N-acetylgalactosaminephosphotransferase</fullName>
        <ecNumber evidence="5">2.7.8.40</ecNumber>
    </submittedName>
</protein>
<reference evidence="5 6" key="1">
    <citation type="submission" date="2017-03" db="EMBL/GenBank/DDBJ databases">
        <title>Genome sequence of Sphingomonas dokdonensis DSM 21029.</title>
        <authorList>
            <person name="Poehlein A."/>
            <person name="Wuebbeler J.H."/>
            <person name="Steinbuechel A."/>
            <person name="Daniel R."/>
        </authorList>
    </citation>
    <scope>NUCLEOTIDE SEQUENCE [LARGE SCALE GENOMIC DNA]</scope>
    <source>
        <strain evidence="5 6">DSM 21029</strain>
    </source>
</reference>
<keyword evidence="3" id="KW-0472">Membrane</keyword>
<sequence>MVTQKFGSRELQSAILYIVGYAVLFSASYIMLFNFSEGAQQSGDLLRFTALCGLIATIAGKALLGSITRYPGVETNSYVLPTFSATFGILLLFLILGRMEYSRALLLSSYACAIIWSYIWNILPGRRRTLRIGIVPHGNYPLLQQLDGVTWVLLEHPDQDVTTLNAVALDLRSDPGDIWERRLADYALSGLPVYHSKHLIESMTGRVELETLSENSFGTLSPMSAYMTIKYAIDWVMALFSIFILAPLLVLIAVLIRLDSAGPSIFRQTRIGYRGVPFTVYKFRTMTTKPLAGTDDRSQAMTQTGDKRITRLGAVLRKSRLDELPQLFNVLKGEMSWIGPRPEADVLSRWYETEIAFYRYRHTVRPGITGWAQVNQGHVSEIEDVLSKLHYDFYYIKNYSPWLDILIVVRTVGTMISGFGSK</sequence>
<feature type="transmembrane region" description="Helical" evidence="3">
    <location>
        <begin position="14"/>
        <end position="33"/>
    </location>
</feature>
<proteinExistence type="inferred from homology"/>
<dbReference type="Proteomes" id="UP000197290">
    <property type="component" value="Unassembled WGS sequence"/>
</dbReference>
<name>A0A2D0A4K0_9SPHN</name>
<dbReference type="PANTHER" id="PTHR30576">
    <property type="entry name" value="COLANIC BIOSYNTHESIS UDP-GLUCOSE LIPID CARRIER TRANSFERASE"/>
    <property type="match status" value="1"/>
</dbReference>
<evidence type="ECO:0000313" key="6">
    <source>
        <dbReference type="Proteomes" id="UP000197290"/>
    </source>
</evidence>
<dbReference type="Pfam" id="PF02397">
    <property type="entry name" value="Bac_transf"/>
    <property type="match status" value="1"/>
</dbReference>
<keyword evidence="3" id="KW-0812">Transmembrane</keyword>
<evidence type="ECO:0000256" key="1">
    <source>
        <dbReference type="ARBA" id="ARBA00006464"/>
    </source>
</evidence>
<dbReference type="RefSeq" id="WP_143559672.1">
    <property type="nucleotide sequence ID" value="NZ_NBBI01000009.1"/>
</dbReference>